<keyword evidence="1" id="KW-1133">Transmembrane helix</keyword>
<feature type="transmembrane region" description="Helical" evidence="1">
    <location>
        <begin position="12"/>
        <end position="34"/>
    </location>
</feature>
<sequence>MGAVLSCIESVFGAIGSCIMAVVNAIASVCMAIINDRALWLSSWHSSAASHAAEQGGVERQQRVRYDGGFFDFGMRMTTSVPLQPMKIPRRGISIAACCSYGTQGQETP</sequence>
<dbReference type="EMBL" id="KB445558">
    <property type="protein sequence ID" value="EMC94515.1"/>
    <property type="molecule type" value="Genomic_DNA"/>
</dbReference>
<accession>M2N6X2</accession>
<dbReference type="AlphaFoldDB" id="M2N6X2"/>
<protein>
    <submittedName>
        <fullName evidence="2">Uncharacterized protein</fullName>
    </submittedName>
</protein>
<gene>
    <name evidence="2" type="ORF">BAUCODRAFT_149655</name>
</gene>
<evidence type="ECO:0000313" key="3">
    <source>
        <dbReference type="Proteomes" id="UP000011761"/>
    </source>
</evidence>
<evidence type="ECO:0000256" key="1">
    <source>
        <dbReference type="SAM" id="Phobius"/>
    </source>
</evidence>
<proteinExistence type="predicted"/>
<dbReference type="Proteomes" id="UP000011761">
    <property type="component" value="Unassembled WGS sequence"/>
</dbReference>
<dbReference type="HOGENOM" id="CLU_2183466_0_0_1"/>
<name>M2N6X2_BAUPA</name>
<dbReference type="OrthoDB" id="5230947at2759"/>
<reference evidence="2 3" key="1">
    <citation type="journal article" date="2012" name="PLoS Pathog.">
        <title>Diverse lifestyles and strategies of plant pathogenesis encoded in the genomes of eighteen Dothideomycetes fungi.</title>
        <authorList>
            <person name="Ohm R.A."/>
            <person name="Feau N."/>
            <person name="Henrissat B."/>
            <person name="Schoch C.L."/>
            <person name="Horwitz B.A."/>
            <person name="Barry K.W."/>
            <person name="Condon B.J."/>
            <person name="Copeland A.C."/>
            <person name="Dhillon B."/>
            <person name="Glaser F."/>
            <person name="Hesse C.N."/>
            <person name="Kosti I."/>
            <person name="LaButti K."/>
            <person name="Lindquist E.A."/>
            <person name="Lucas S."/>
            <person name="Salamov A.A."/>
            <person name="Bradshaw R.E."/>
            <person name="Ciuffetti L."/>
            <person name="Hamelin R.C."/>
            <person name="Kema G.H.J."/>
            <person name="Lawrence C."/>
            <person name="Scott J.A."/>
            <person name="Spatafora J.W."/>
            <person name="Turgeon B.G."/>
            <person name="de Wit P.J.G.M."/>
            <person name="Zhong S."/>
            <person name="Goodwin S.B."/>
            <person name="Grigoriev I.V."/>
        </authorList>
    </citation>
    <scope>NUCLEOTIDE SEQUENCE [LARGE SCALE GENOMIC DNA]</scope>
    <source>
        <strain evidence="2 3">UAMH 10762</strain>
    </source>
</reference>
<keyword evidence="1" id="KW-0812">Transmembrane</keyword>
<keyword evidence="3" id="KW-1185">Reference proteome</keyword>
<organism evidence="2 3">
    <name type="scientific">Baudoinia panamericana (strain UAMH 10762)</name>
    <name type="common">Angels' share fungus</name>
    <name type="synonym">Baudoinia compniacensis (strain UAMH 10762)</name>
    <dbReference type="NCBI Taxonomy" id="717646"/>
    <lineage>
        <taxon>Eukaryota</taxon>
        <taxon>Fungi</taxon>
        <taxon>Dikarya</taxon>
        <taxon>Ascomycota</taxon>
        <taxon>Pezizomycotina</taxon>
        <taxon>Dothideomycetes</taxon>
        <taxon>Dothideomycetidae</taxon>
        <taxon>Mycosphaerellales</taxon>
        <taxon>Teratosphaeriaceae</taxon>
        <taxon>Baudoinia</taxon>
    </lineage>
</organism>
<dbReference type="RefSeq" id="XP_007678352.1">
    <property type="nucleotide sequence ID" value="XM_007680162.1"/>
</dbReference>
<dbReference type="GeneID" id="19108981"/>
<dbReference type="KEGG" id="bcom:BAUCODRAFT_149655"/>
<evidence type="ECO:0000313" key="2">
    <source>
        <dbReference type="EMBL" id="EMC94515.1"/>
    </source>
</evidence>
<keyword evidence="1" id="KW-0472">Membrane</keyword>